<dbReference type="InterPro" id="IPR036612">
    <property type="entry name" value="KH_dom_type_1_sf"/>
</dbReference>
<dbReference type="Gene3D" id="3.90.1140.10">
    <property type="entry name" value="Cyclic phosphodiesterase"/>
    <property type="match status" value="1"/>
</dbReference>
<sequence length="346" mass="39394">MDVLSPDLMWIEGRCYRVPIIDPAFSRNIVPNLKDCDLEGEEGMDCDEANDDDDVPDIKIEPNGRYCMIFPVARSFLPFIIGSKGATVKRISSNTSCVIFTPKMSDRESNIEIYGPTKNQIILAWKSILVVIKSSRKKLSVTHFICIPLNSEEIKQNFIKFKENILSTCFDQGISEKLFQLPNKLHLTILVLVLVDDKERKQAEESFLKICNKIVKPMLENVKPCIVEVNGLDIMNDDPSEVRVLYANASIKNEETLLQDICRKIRQGFSPLGFNKEDSVPDVKLHVTLMNSAFLNRDEDGNEQDSFGKLNRNDKRTEKFNASEILKVRFFISPNISSFLNFFGPT</sequence>
<dbReference type="Gene3D" id="3.30.1370.10">
    <property type="entry name" value="K Homology domain, type 1"/>
    <property type="match status" value="1"/>
</dbReference>
<dbReference type="GO" id="GO:0006355">
    <property type="term" value="P:regulation of DNA-templated transcription"/>
    <property type="evidence" value="ECO:0007669"/>
    <property type="project" value="TreeGrafter"/>
</dbReference>
<dbReference type="PANTHER" id="PTHR13360:SF1">
    <property type="entry name" value="ACTIVATING SIGNAL COINTEGRATOR 1 COMPLEX SUBUNIT 1"/>
    <property type="match status" value="1"/>
</dbReference>
<evidence type="ECO:0000313" key="3">
    <source>
        <dbReference type="EMBL" id="KAL0274446.1"/>
    </source>
</evidence>
<name>A0AAW2HY27_9NEOP</name>
<organism evidence="3">
    <name type="scientific">Menopon gallinae</name>
    <name type="common">poultry shaft louse</name>
    <dbReference type="NCBI Taxonomy" id="328185"/>
    <lineage>
        <taxon>Eukaryota</taxon>
        <taxon>Metazoa</taxon>
        <taxon>Ecdysozoa</taxon>
        <taxon>Arthropoda</taxon>
        <taxon>Hexapoda</taxon>
        <taxon>Insecta</taxon>
        <taxon>Pterygota</taxon>
        <taxon>Neoptera</taxon>
        <taxon>Paraneoptera</taxon>
        <taxon>Psocodea</taxon>
        <taxon>Troctomorpha</taxon>
        <taxon>Phthiraptera</taxon>
        <taxon>Amblycera</taxon>
        <taxon>Menoponidae</taxon>
        <taxon>Menopon</taxon>
    </lineage>
</organism>
<dbReference type="PANTHER" id="PTHR13360">
    <property type="entry name" value="ACTIVATING SIGNAL COINTEGRATOR 1 COMPLEX SUBUNIT 1"/>
    <property type="match status" value="1"/>
</dbReference>
<proteinExistence type="predicted"/>
<dbReference type="InterPro" id="IPR004087">
    <property type="entry name" value="KH_dom"/>
</dbReference>
<dbReference type="SMART" id="SM00322">
    <property type="entry name" value="KH"/>
    <property type="match status" value="1"/>
</dbReference>
<dbReference type="GO" id="GO:0003723">
    <property type="term" value="F:RNA binding"/>
    <property type="evidence" value="ECO:0007669"/>
    <property type="project" value="UniProtKB-UniRule"/>
</dbReference>
<comment type="caution">
    <text evidence="3">The sequence shown here is derived from an EMBL/GenBank/DDBJ whole genome shotgun (WGS) entry which is preliminary data.</text>
</comment>
<evidence type="ECO:0000259" key="2">
    <source>
        <dbReference type="SMART" id="SM00322"/>
    </source>
</evidence>
<dbReference type="Pfam" id="PF10469">
    <property type="entry name" value="AKAP7_NLS"/>
    <property type="match status" value="1"/>
</dbReference>
<keyword evidence="1" id="KW-0694">RNA-binding</keyword>
<feature type="domain" description="K Homology" evidence="2">
    <location>
        <begin position="64"/>
        <end position="133"/>
    </location>
</feature>
<protein>
    <recommendedName>
        <fullName evidence="2">K Homology domain-containing protein</fullName>
    </recommendedName>
</protein>
<dbReference type="PIRSF" id="PIRSF027019">
    <property type="entry name" value="Euk_LigT"/>
    <property type="match status" value="1"/>
</dbReference>
<dbReference type="InterPro" id="IPR009097">
    <property type="entry name" value="Cyclic_Pdiesterase"/>
</dbReference>
<dbReference type="GO" id="GO:0005634">
    <property type="term" value="C:nucleus"/>
    <property type="evidence" value="ECO:0007669"/>
    <property type="project" value="TreeGrafter"/>
</dbReference>
<dbReference type="InterPro" id="IPR019510">
    <property type="entry name" value="AKAP7-like_phosphoesterase"/>
</dbReference>
<dbReference type="EMBL" id="JARGDH010000003">
    <property type="protein sequence ID" value="KAL0274446.1"/>
    <property type="molecule type" value="Genomic_DNA"/>
</dbReference>
<dbReference type="SUPFAM" id="SSF54791">
    <property type="entry name" value="Eukaryotic type KH-domain (KH-domain type I)"/>
    <property type="match status" value="1"/>
</dbReference>
<dbReference type="PROSITE" id="PS50084">
    <property type="entry name" value="KH_TYPE_1"/>
    <property type="match status" value="1"/>
</dbReference>
<dbReference type="SUPFAM" id="SSF55144">
    <property type="entry name" value="LigT-like"/>
    <property type="match status" value="1"/>
</dbReference>
<gene>
    <name evidence="3" type="ORF">PYX00_006866</name>
</gene>
<dbReference type="Pfam" id="PF00013">
    <property type="entry name" value="KH_1"/>
    <property type="match status" value="1"/>
</dbReference>
<dbReference type="AlphaFoldDB" id="A0AAW2HY27"/>
<dbReference type="InterPro" id="IPR009210">
    <property type="entry name" value="ASCC1"/>
</dbReference>
<dbReference type="GO" id="GO:0006307">
    <property type="term" value="P:DNA alkylation repair"/>
    <property type="evidence" value="ECO:0007669"/>
    <property type="project" value="InterPro"/>
</dbReference>
<reference evidence="3" key="1">
    <citation type="journal article" date="2024" name="Gigascience">
        <title>Chromosome-level genome of the poultry shaft louse Menopon gallinae provides insight into the host-switching and adaptive evolution of parasitic lice.</title>
        <authorList>
            <person name="Xu Y."/>
            <person name="Ma L."/>
            <person name="Liu S."/>
            <person name="Liang Y."/>
            <person name="Liu Q."/>
            <person name="He Z."/>
            <person name="Tian L."/>
            <person name="Duan Y."/>
            <person name="Cai W."/>
            <person name="Li H."/>
            <person name="Song F."/>
        </authorList>
    </citation>
    <scope>NUCLEOTIDE SEQUENCE</scope>
    <source>
        <strain evidence="3">Cailab_2023a</strain>
    </source>
</reference>
<dbReference type="InterPro" id="IPR004088">
    <property type="entry name" value="KH_dom_type_1"/>
</dbReference>
<accession>A0AAW2HY27</accession>
<evidence type="ECO:0000256" key="1">
    <source>
        <dbReference type="PROSITE-ProRule" id="PRU00117"/>
    </source>
</evidence>